<dbReference type="Gene3D" id="3.40.50.300">
    <property type="entry name" value="P-loop containing nucleotide triphosphate hydrolases"/>
    <property type="match status" value="1"/>
</dbReference>
<keyword evidence="2" id="KW-0813">Transport</keyword>
<evidence type="ECO:0000313" key="7">
    <source>
        <dbReference type="EMBL" id="PWJ42884.1"/>
    </source>
</evidence>
<dbReference type="EMBL" id="QGDO01000002">
    <property type="protein sequence ID" value="PWJ42884.1"/>
    <property type="molecule type" value="Genomic_DNA"/>
</dbReference>
<dbReference type="GO" id="GO:0005524">
    <property type="term" value="F:ATP binding"/>
    <property type="evidence" value="ECO:0007669"/>
    <property type="project" value="UniProtKB-KW"/>
</dbReference>
<comment type="similarity">
    <text evidence="1">Belongs to the ABC transporter superfamily.</text>
</comment>
<reference evidence="7 8" key="1">
    <citation type="submission" date="2018-03" db="EMBL/GenBank/DDBJ databases">
        <title>Genomic Encyclopedia of Archaeal and Bacterial Type Strains, Phase II (KMG-II): from individual species to whole genera.</title>
        <authorList>
            <person name="Goeker M."/>
        </authorList>
    </citation>
    <scope>NUCLEOTIDE SEQUENCE [LARGE SCALE GENOMIC DNA]</scope>
    <source>
        <strain evidence="7 8">DSM 28229</strain>
    </source>
</reference>
<dbReference type="PANTHER" id="PTHR42711">
    <property type="entry name" value="ABC TRANSPORTER ATP-BINDING PROTEIN"/>
    <property type="match status" value="1"/>
</dbReference>
<dbReference type="InterPro" id="IPR003593">
    <property type="entry name" value="AAA+_ATPase"/>
</dbReference>
<dbReference type="OrthoDB" id="9808363at2"/>
<dbReference type="SMART" id="SM00382">
    <property type="entry name" value="AAA"/>
    <property type="match status" value="1"/>
</dbReference>
<evidence type="ECO:0000259" key="6">
    <source>
        <dbReference type="PROSITE" id="PS50893"/>
    </source>
</evidence>
<protein>
    <submittedName>
        <fullName evidence="7">Sodium transport system ATP-binding protein</fullName>
    </submittedName>
</protein>
<dbReference type="SUPFAM" id="SSF52540">
    <property type="entry name" value="P-loop containing nucleoside triphosphate hydrolases"/>
    <property type="match status" value="1"/>
</dbReference>
<dbReference type="PROSITE" id="PS50893">
    <property type="entry name" value="ABC_TRANSPORTER_2"/>
    <property type="match status" value="1"/>
</dbReference>
<keyword evidence="8" id="KW-1185">Reference proteome</keyword>
<organism evidence="7 8">
    <name type="scientific">Sediminitomix flava</name>
    <dbReference type="NCBI Taxonomy" id="379075"/>
    <lineage>
        <taxon>Bacteria</taxon>
        <taxon>Pseudomonadati</taxon>
        <taxon>Bacteroidota</taxon>
        <taxon>Cytophagia</taxon>
        <taxon>Cytophagales</taxon>
        <taxon>Flammeovirgaceae</taxon>
        <taxon>Sediminitomix</taxon>
    </lineage>
</organism>
<dbReference type="RefSeq" id="WP_109617003.1">
    <property type="nucleotide sequence ID" value="NZ_QGDO01000002.1"/>
</dbReference>
<feature type="domain" description="ABC transporter" evidence="6">
    <location>
        <begin position="5"/>
        <end position="236"/>
    </location>
</feature>
<keyword evidence="4" id="KW-0547">Nucleotide-binding</keyword>
<evidence type="ECO:0000256" key="2">
    <source>
        <dbReference type="ARBA" id="ARBA00022448"/>
    </source>
</evidence>
<dbReference type="InterPro" id="IPR050763">
    <property type="entry name" value="ABC_transporter_ATP-binding"/>
</dbReference>
<evidence type="ECO:0000256" key="5">
    <source>
        <dbReference type="ARBA" id="ARBA00022840"/>
    </source>
</evidence>
<dbReference type="InterPro" id="IPR003439">
    <property type="entry name" value="ABC_transporter-like_ATP-bd"/>
</dbReference>
<comment type="caution">
    <text evidence="7">The sequence shown here is derived from an EMBL/GenBank/DDBJ whole genome shotgun (WGS) entry which is preliminary data.</text>
</comment>
<name>A0A315ZDR0_SEDFL</name>
<accession>A0A315ZDR0</accession>
<dbReference type="PANTHER" id="PTHR42711:SF5">
    <property type="entry name" value="ABC TRANSPORTER ATP-BINDING PROTEIN NATA"/>
    <property type="match status" value="1"/>
</dbReference>
<dbReference type="Proteomes" id="UP000245535">
    <property type="component" value="Unassembled WGS sequence"/>
</dbReference>
<evidence type="ECO:0000256" key="4">
    <source>
        <dbReference type="ARBA" id="ARBA00022741"/>
    </source>
</evidence>
<dbReference type="GO" id="GO:0016887">
    <property type="term" value="F:ATP hydrolysis activity"/>
    <property type="evidence" value="ECO:0007669"/>
    <property type="project" value="InterPro"/>
</dbReference>
<dbReference type="Pfam" id="PF00005">
    <property type="entry name" value="ABC_tran"/>
    <property type="match status" value="1"/>
</dbReference>
<evidence type="ECO:0000256" key="1">
    <source>
        <dbReference type="ARBA" id="ARBA00005417"/>
    </source>
</evidence>
<keyword evidence="5 7" id="KW-0067">ATP-binding</keyword>
<sequence length="247" mass="27452">MSNLLELNHIHKSFGTKEIIKSLSLSLEAGEIYGLLGVNGAGKTTTLSMLAGLLKPNEGEVFVNGVDMIAESISARKHLGFLTGEMKLYDRLTAKEQLEFFGKLYGIPKKEIAQRIEELIDLFQIEEFKDQLCSTLSTGQKQRVAIARSVIHKPSVIVLDEPTTGLDIMSAEQITKFIHHQAKVEGRAVIFSTHNLSEVERLCDRIGIIHEGHLAFQGTLSEILDQTESKHLHEAFFTLVNNEAVTI</sequence>
<proteinExistence type="inferred from homology"/>
<gene>
    <name evidence="7" type="ORF">BC781_102430</name>
</gene>
<dbReference type="AlphaFoldDB" id="A0A315ZDR0"/>
<evidence type="ECO:0000313" key="8">
    <source>
        <dbReference type="Proteomes" id="UP000245535"/>
    </source>
</evidence>
<evidence type="ECO:0000256" key="3">
    <source>
        <dbReference type="ARBA" id="ARBA00022458"/>
    </source>
</evidence>
<dbReference type="InterPro" id="IPR027417">
    <property type="entry name" value="P-loop_NTPase"/>
</dbReference>
<keyword evidence="3" id="KW-0536">Nodulation</keyword>